<dbReference type="SUPFAM" id="SSF56436">
    <property type="entry name" value="C-type lectin-like"/>
    <property type="match status" value="2"/>
</dbReference>
<dbReference type="InterPro" id="IPR050111">
    <property type="entry name" value="C-type_lectin/snaclec_domain"/>
</dbReference>
<evidence type="ECO:0000259" key="2">
    <source>
        <dbReference type="PROSITE" id="PS50041"/>
    </source>
</evidence>
<keyword evidence="3" id="KW-1185">Reference proteome</keyword>
<dbReference type="InterPro" id="IPR001304">
    <property type="entry name" value="C-type_lectin-like"/>
</dbReference>
<keyword evidence="1" id="KW-1015">Disulfide bond</keyword>
<dbReference type="InterPro" id="IPR016187">
    <property type="entry name" value="CTDL_fold"/>
</dbReference>
<dbReference type="Pfam" id="PF00059">
    <property type="entry name" value="Lectin_C"/>
    <property type="match status" value="2"/>
</dbReference>
<sequence length="274" mass="31067">MNFMAAEGICEGFGGHLTSIHSIFENVFLYEEASTFFTDSVSIDFWNGANTLYKPGSWTWMDGMPFDFTDWDKGQPQNTTDKNCGAVKLQGGQWISDNCDKLKPFVCLKKVFTSSTTSAALTTTTKPKPKSCDLSWTAHDGFCYKVYDNGTWLEAEERCKVDDAHLASIHDIDENLFVANLSYYPEADGCKWPTNAWVGLFTEDNQAHWNWTDKTHFNYANWMPGKPNLPQYKLNCCIMFLTPCTTTYVVETGQFDNLPCDTILPKFICKKLPS</sequence>
<proteinExistence type="predicted"/>
<dbReference type="AlphaFoldDB" id="A0A914Y212"/>
<dbReference type="Proteomes" id="UP000887577">
    <property type="component" value="Unplaced"/>
</dbReference>
<dbReference type="InterPro" id="IPR016186">
    <property type="entry name" value="C-type_lectin-like/link_sf"/>
</dbReference>
<organism evidence="3 4">
    <name type="scientific">Panagrolaimus superbus</name>
    <dbReference type="NCBI Taxonomy" id="310955"/>
    <lineage>
        <taxon>Eukaryota</taxon>
        <taxon>Metazoa</taxon>
        <taxon>Ecdysozoa</taxon>
        <taxon>Nematoda</taxon>
        <taxon>Chromadorea</taxon>
        <taxon>Rhabditida</taxon>
        <taxon>Tylenchina</taxon>
        <taxon>Panagrolaimomorpha</taxon>
        <taxon>Panagrolaimoidea</taxon>
        <taxon>Panagrolaimidae</taxon>
        <taxon>Panagrolaimus</taxon>
    </lineage>
</organism>
<dbReference type="Gene3D" id="3.10.100.10">
    <property type="entry name" value="Mannose-Binding Protein A, subunit A"/>
    <property type="match status" value="2"/>
</dbReference>
<dbReference type="CDD" id="cd00037">
    <property type="entry name" value="CLECT"/>
    <property type="match status" value="1"/>
</dbReference>
<evidence type="ECO:0000256" key="1">
    <source>
        <dbReference type="ARBA" id="ARBA00023157"/>
    </source>
</evidence>
<evidence type="ECO:0000313" key="4">
    <source>
        <dbReference type="WBParaSite" id="PSU_v2.g11846.t1"/>
    </source>
</evidence>
<accession>A0A914Y212</accession>
<dbReference type="PROSITE" id="PS50041">
    <property type="entry name" value="C_TYPE_LECTIN_2"/>
    <property type="match status" value="2"/>
</dbReference>
<reference evidence="4" key="1">
    <citation type="submission" date="2022-11" db="UniProtKB">
        <authorList>
            <consortium name="WormBaseParasite"/>
        </authorList>
    </citation>
    <scope>IDENTIFICATION</scope>
</reference>
<evidence type="ECO:0000313" key="3">
    <source>
        <dbReference type="Proteomes" id="UP000887577"/>
    </source>
</evidence>
<dbReference type="InterPro" id="IPR018378">
    <property type="entry name" value="C-type_lectin_CS"/>
</dbReference>
<feature type="domain" description="C-type lectin" evidence="2">
    <location>
        <begin position="139"/>
        <end position="261"/>
    </location>
</feature>
<protein>
    <submittedName>
        <fullName evidence="4">C-type lectin domain-containing protein</fullName>
    </submittedName>
</protein>
<dbReference type="SMART" id="SM00034">
    <property type="entry name" value="CLECT"/>
    <property type="match status" value="2"/>
</dbReference>
<dbReference type="PANTHER" id="PTHR22803">
    <property type="entry name" value="MANNOSE, PHOSPHOLIPASE, LECTIN RECEPTOR RELATED"/>
    <property type="match status" value="1"/>
</dbReference>
<dbReference type="WBParaSite" id="PSU_v2.g11846.t1">
    <property type="protein sequence ID" value="PSU_v2.g11846.t1"/>
    <property type="gene ID" value="PSU_v2.g11846"/>
</dbReference>
<name>A0A914Y212_9BILA</name>
<dbReference type="PROSITE" id="PS00615">
    <property type="entry name" value="C_TYPE_LECTIN_1"/>
    <property type="match status" value="1"/>
</dbReference>
<feature type="domain" description="C-type lectin" evidence="2">
    <location>
        <begin position="1"/>
        <end position="108"/>
    </location>
</feature>